<comment type="similarity">
    <text evidence="1">Belongs to the FGGY kinase family.</text>
</comment>
<evidence type="ECO:0000256" key="1">
    <source>
        <dbReference type="ARBA" id="ARBA00009156"/>
    </source>
</evidence>
<keyword evidence="2" id="KW-0808">Transferase</keyword>
<dbReference type="Proteomes" id="UP000015104">
    <property type="component" value="Unassembled WGS sequence"/>
</dbReference>
<dbReference type="STRING" id="32264.T1KGE0"/>
<evidence type="ECO:0000313" key="5">
    <source>
        <dbReference type="EnsemblMetazoa" id="tetur11g00470.1"/>
    </source>
</evidence>
<dbReference type="EMBL" id="CAEY01000065">
    <property type="status" value="NOT_ANNOTATED_CDS"/>
    <property type="molecule type" value="Genomic_DNA"/>
</dbReference>
<dbReference type="OrthoDB" id="10264182at2759"/>
<reference evidence="6" key="1">
    <citation type="submission" date="2011-08" db="EMBL/GenBank/DDBJ databases">
        <authorList>
            <person name="Rombauts S."/>
        </authorList>
    </citation>
    <scope>NUCLEOTIDE SEQUENCE</scope>
    <source>
        <strain evidence="6">London</strain>
    </source>
</reference>
<dbReference type="PANTHER" id="PTHR10196">
    <property type="entry name" value="SUGAR KINASE"/>
    <property type="match status" value="1"/>
</dbReference>
<evidence type="ECO:0000259" key="4">
    <source>
        <dbReference type="Pfam" id="PF00370"/>
    </source>
</evidence>
<proteinExistence type="inferred from homology"/>
<sequence>MTLIVGLDIGSSSCKSCLVRVNSLPSSSSSSIAYTIESTSVINYEILKIKNDDSTRWEVPINVILDAIQQSVKGLKLNQQSSPVEAIAITGQMHGCILWANSPWIYDETRHVYSVKSNSISNLYSWQDQRCDSQFISSLPKSKSPLATGFGSATIFWLQKFQPQYLSQFNHTGTIMDFIVALICQLETPLMSPHNAAGFGYFNSRKKSWSKKLHSDNFPTHILPKIVDVDYIAGNLANDWIGLPKGIPVYTAFGDLQCSTFACIQNKLNSAVLTMSTSLQLVVNPMDQNWHNENATSSNFLPDLKKVLLIPYVKDNFIVAAASLNGGNVLEAFVGFIQNYLEDLTGSEFPKERIWKRLNESTGTADFNNNPDSSSIKFIPTLYGERYDPQLRSSLLNIPPDLTPHSLFNAICYGLIENIFTMIPVKWLTSLPINEIQATGGALLRNPILKNSLETICAQYGIKVNYMEQADAHIGAALMASMFYSK</sequence>
<dbReference type="Gene3D" id="3.30.420.40">
    <property type="match status" value="2"/>
</dbReference>
<dbReference type="Pfam" id="PF00370">
    <property type="entry name" value="FGGY_N"/>
    <property type="match status" value="1"/>
</dbReference>
<dbReference type="GO" id="GO:0050277">
    <property type="term" value="F:sedoheptulokinase activity"/>
    <property type="evidence" value="ECO:0007669"/>
    <property type="project" value="TreeGrafter"/>
</dbReference>
<feature type="domain" description="Carbohydrate kinase FGGY N-terminal" evidence="4">
    <location>
        <begin position="4"/>
        <end position="261"/>
    </location>
</feature>
<dbReference type="InterPro" id="IPR018484">
    <property type="entry name" value="FGGY_N"/>
</dbReference>
<dbReference type="PANTHER" id="PTHR10196:SF67">
    <property type="entry name" value="SEDOHEPTULOKINASE"/>
    <property type="match status" value="1"/>
</dbReference>
<reference evidence="5" key="2">
    <citation type="submission" date="2015-06" db="UniProtKB">
        <authorList>
            <consortium name="EnsemblMetazoa"/>
        </authorList>
    </citation>
    <scope>IDENTIFICATION</scope>
</reference>
<evidence type="ECO:0000256" key="3">
    <source>
        <dbReference type="ARBA" id="ARBA00022777"/>
    </source>
</evidence>
<accession>T1KGE0</accession>
<organism evidence="5 6">
    <name type="scientific">Tetranychus urticae</name>
    <name type="common">Two-spotted spider mite</name>
    <dbReference type="NCBI Taxonomy" id="32264"/>
    <lineage>
        <taxon>Eukaryota</taxon>
        <taxon>Metazoa</taxon>
        <taxon>Ecdysozoa</taxon>
        <taxon>Arthropoda</taxon>
        <taxon>Chelicerata</taxon>
        <taxon>Arachnida</taxon>
        <taxon>Acari</taxon>
        <taxon>Acariformes</taxon>
        <taxon>Trombidiformes</taxon>
        <taxon>Prostigmata</taxon>
        <taxon>Eleutherengona</taxon>
        <taxon>Raphignathae</taxon>
        <taxon>Tetranychoidea</taxon>
        <taxon>Tetranychidae</taxon>
        <taxon>Tetranychus</taxon>
    </lineage>
</organism>
<evidence type="ECO:0000256" key="2">
    <source>
        <dbReference type="ARBA" id="ARBA00022679"/>
    </source>
</evidence>
<dbReference type="KEGG" id="tut:107364266"/>
<dbReference type="SUPFAM" id="SSF53067">
    <property type="entry name" value="Actin-like ATPase domain"/>
    <property type="match status" value="2"/>
</dbReference>
<gene>
    <name evidence="5" type="primary">107364266</name>
</gene>
<dbReference type="GO" id="GO:0005829">
    <property type="term" value="C:cytosol"/>
    <property type="evidence" value="ECO:0007669"/>
    <property type="project" value="TreeGrafter"/>
</dbReference>
<keyword evidence="3" id="KW-0418">Kinase</keyword>
<dbReference type="GO" id="GO:0006071">
    <property type="term" value="P:glycerol metabolic process"/>
    <property type="evidence" value="ECO:0007669"/>
    <property type="project" value="TreeGrafter"/>
</dbReference>
<keyword evidence="6" id="KW-1185">Reference proteome</keyword>
<dbReference type="eggNOG" id="KOG2517">
    <property type="taxonomic scope" value="Eukaryota"/>
</dbReference>
<name>T1KGE0_TETUR</name>
<dbReference type="EnsemblMetazoa" id="tetur11g00470.1">
    <property type="protein sequence ID" value="tetur11g00470.1"/>
    <property type="gene ID" value="tetur11g00470"/>
</dbReference>
<dbReference type="OMA" id="TWQDTRC"/>
<dbReference type="HOGENOM" id="CLU_021676_3_0_1"/>
<dbReference type="AlphaFoldDB" id="T1KGE0"/>
<evidence type="ECO:0000313" key="6">
    <source>
        <dbReference type="Proteomes" id="UP000015104"/>
    </source>
</evidence>
<dbReference type="CDD" id="cd07777">
    <property type="entry name" value="ASKHA_NBD_FGGY_SHK"/>
    <property type="match status" value="1"/>
</dbReference>
<dbReference type="InterPro" id="IPR043129">
    <property type="entry name" value="ATPase_NBD"/>
</dbReference>
<protein>
    <recommendedName>
        <fullName evidence="4">Carbohydrate kinase FGGY N-terminal domain-containing protein</fullName>
    </recommendedName>
</protein>